<evidence type="ECO:0000313" key="1">
    <source>
        <dbReference type="EMBL" id="KAA5614276.1"/>
    </source>
</evidence>
<accession>A0A5M6J104</accession>
<dbReference type="InterPro" id="IPR002837">
    <property type="entry name" value="DUF123"/>
</dbReference>
<dbReference type="PANTHER" id="PTHR37460:SF1">
    <property type="entry name" value="ENDONUCLEASE III"/>
    <property type="match status" value="1"/>
</dbReference>
<dbReference type="AlphaFoldDB" id="A0A5M6J104"/>
<protein>
    <submittedName>
        <fullName evidence="1">GIY-YIG nuclease family protein</fullName>
    </submittedName>
</protein>
<dbReference type="CDD" id="cd10441">
    <property type="entry name" value="GIY-YIG_COG1833"/>
    <property type="match status" value="1"/>
</dbReference>
<comment type="caution">
    <text evidence="1">The sequence shown here is derived from an EMBL/GenBank/DDBJ whole genome shotgun (WGS) entry which is preliminary data.</text>
</comment>
<dbReference type="OrthoDB" id="9811593at2"/>
<dbReference type="Proteomes" id="UP000325255">
    <property type="component" value="Unassembled WGS sequence"/>
</dbReference>
<evidence type="ECO:0000313" key="2">
    <source>
        <dbReference type="Proteomes" id="UP000325255"/>
    </source>
</evidence>
<sequence>MTTTAPRRGTLPPGAGFTAPFVRKAERAPAGPGAYVLVVVLRRRLTLTIPGHEGVVLPAGRYLYCGSAYGAGGLRARLGRHMRHGKSVRWHIDHLTEAGRVTGAWVLPGGNECALVAALSHLPVPLPGFGSSDCAICRSHLLHWPARAR</sequence>
<name>A0A5M6J104_9PROT</name>
<dbReference type="Pfam" id="PF01986">
    <property type="entry name" value="DUF123"/>
    <property type="match status" value="1"/>
</dbReference>
<keyword evidence="2" id="KW-1185">Reference proteome</keyword>
<organism evidence="1 2">
    <name type="scientific">Rhodovastum atsumiense</name>
    <dbReference type="NCBI Taxonomy" id="504468"/>
    <lineage>
        <taxon>Bacteria</taxon>
        <taxon>Pseudomonadati</taxon>
        <taxon>Pseudomonadota</taxon>
        <taxon>Alphaproteobacteria</taxon>
        <taxon>Acetobacterales</taxon>
        <taxon>Acetobacteraceae</taxon>
        <taxon>Rhodovastum</taxon>
    </lineage>
</organism>
<dbReference type="PANTHER" id="PTHR37460">
    <property type="entry name" value="ENDONUCLEASE III"/>
    <property type="match status" value="1"/>
</dbReference>
<dbReference type="EMBL" id="VWPK01000002">
    <property type="protein sequence ID" value="KAA5614276.1"/>
    <property type="molecule type" value="Genomic_DNA"/>
</dbReference>
<reference evidence="1 2" key="1">
    <citation type="submission" date="2019-09" db="EMBL/GenBank/DDBJ databases">
        <title>Genome sequence of Rhodovastum atsumiense, a diverse member of the Acetobacteraceae family of non-sulfur purple photosynthetic bacteria.</title>
        <authorList>
            <person name="Meyer T."/>
            <person name="Kyndt J."/>
        </authorList>
    </citation>
    <scope>NUCLEOTIDE SEQUENCE [LARGE SCALE GENOMIC DNA]</scope>
    <source>
        <strain evidence="1 2">DSM 21279</strain>
    </source>
</reference>
<gene>
    <name evidence="1" type="ORF">F1189_01375</name>
</gene>
<proteinExistence type="predicted"/>
<dbReference type="RefSeq" id="WP_150038726.1">
    <property type="nucleotide sequence ID" value="NZ_OW485601.1"/>
</dbReference>